<dbReference type="Pfam" id="PF01763">
    <property type="entry name" value="Herpes_UL6"/>
    <property type="match status" value="1"/>
</dbReference>
<feature type="region of interest" description="Disordered" evidence="6">
    <location>
        <begin position="654"/>
        <end position="674"/>
    </location>
</feature>
<organismHost>
    <name type="scientific">Homo sapiens</name>
    <name type="common">Human</name>
    <dbReference type="NCBI Taxonomy" id="9606"/>
</organismHost>
<keyword evidence="3" id="KW-0946">Virion</keyword>
<evidence type="ECO:0000256" key="3">
    <source>
        <dbReference type="ARBA" id="ARBA00022844"/>
    </source>
</evidence>
<organism evidence="7">
    <name type="scientific">Human herpesvirus 3</name>
    <name type="common">HHV-3</name>
    <name type="synonym">Varicella-zoster virus</name>
    <dbReference type="NCBI Taxonomy" id="10335"/>
    <lineage>
        <taxon>Viruses</taxon>
        <taxon>Duplodnaviria</taxon>
        <taxon>Heunggongvirae</taxon>
        <taxon>Peploviricota</taxon>
        <taxon>Herviviricetes</taxon>
        <taxon>Herpesvirales</taxon>
        <taxon>Orthoherpesviridae</taxon>
        <taxon>Alphaherpesvirinae</taxon>
        <taxon>Varicellovirus</taxon>
        <taxon>Varicellovirus humanalpha3</taxon>
    </lineage>
</organism>
<accession>A0A0F7GIU7</accession>
<name>A0A0F7GIU7_HHV3</name>
<evidence type="ECO:0000256" key="5">
    <source>
        <dbReference type="SAM" id="Coils"/>
    </source>
</evidence>
<evidence type="ECO:0000256" key="2">
    <source>
        <dbReference type="ARBA" id="ARBA00022612"/>
    </source>
</evidence>
<proteinExistence type="inferred from homology"/>
<dbReference type="GO" id="GO:0051276">
    <property type="term" value="P:chromosome organization"/>
    <property type="evidence" value="ECO:0007669"/>
    <property type="project" value="InterPro"/>
</dbReference>
<keyword evidence="4" id="KW-0231">Viral genome packaging</keyword>
<evidence type="ECO:0000256" key="1">
    <source>
        <dbReference type="ARBA" id="ARBA00022562"/>
    </source>
</evidence>
<evidence type="ECO:0000256" key="4">
    <source>
        <dbReference type="ARBA" id="ARBA00023219"/>
    </source>
</evidence>
<gene>
    <name evidence="7" type="primary">ORF54</name>
</gene>
<dbReference type="EMBL" id="KP771894">
    <property type="protein sequence ID" value="AKG56488.1"/>
    <property type="molecule type" value="Genomic_DNA"/>
</dbReference>
<protein>
    <submittedName>
        <fullName evidence="7">ORF54</fullName>
    </submittedName>
</protein>
<keyword evidence="2" id="KW-1188">Viral release from host cell</keyword>
<sequence>MAEITSLFNNSSGSEEKRIASSVSIDQGLNGSNPNDQYKNMFDIYWNEYAPDIGFCTFPEEDGWMLIHPTTQSMLFRKILAGDFGYTDGQGIYSAVRSTETVIRQVQATVLMNALDATRYEDLAADWEHHIQQCNLHAGALAERYGLCGESEAVRLAHQVFETWRQTLQSSLLEFLRGITGCLYTSGLNGRVGFAKYVDWIACVGIVPVVRKVRSEQNGTPAPLNTYMGQAAELSQMLKVADATLARGAAVVTSLVECMQNVAIMDYDRTRLYYNYNRRLIMAKDDVTGMKGECLVVWPPVVCGEGVVFDSPLQRLSGEVLACYALREHARVCQVLNTAPLRVLIGRRNEDDRSHSTRAVDRIMGENDTTRAGSAASRLVKLIVNLKNMRHVGDITETVRSYLEETGNHILEGSGSVDTSQPGFGKANQSFNGGAMSGTTNVQSAFKTSVVNSINGMLEGYVNNLFKTIEGLKDVNSDLTERLQFKEGELKRLREERVKIKPSKGSHITMAEETRIADLNHEVIDLTGIIGDDAYIANSFQSRYIPPYGDDIKRLSELWKQELVRCFKLHRVNNNQGQEISVSYSNASISLLVAPYFSFILRATRLGFLVTQSEVHRSEEELCQAIFKKARTESYLSQIRILYEMQVRAEVIKRGPRRTPSPSWGLPDPTEDDERIPEPNKINNQYMHVGYKNLSHFMKGHPPERLRVHKVNAADSTLLDKIRANRRCGDGRWDVRNKYTQHFRLQRNDRQLTNTSRRGVGCERRDRRS</sequence>
<keyword evidence="1" id="KW-1048">Host nucleus</keyword>
<dbReference type="HAMAP" id="MF_04012">
    <property type="entry name" value="HSV_PORTL"/>
    <property type="match status" value="1"/>
</dbReference>
<reference evidence="7" key="1">
    <citation type="journal article" date="2015" name="J. Virol.">
        <title>Recombination of Globally Circulating Varicella-Zoster Virus.</title>
        <authorList>
            <person name="Norberg P."/>
            <person name="Depledge D.P."/>
            <person name="Kundu S."/>
            <person name="Atkinson C."/>
            <person name="Brown J."/>
            <person name="Haque T."/>
            <person name="Hussaini Y."/>
            <person name="MacMahon E."/>
            <person name="Molyneaux P."/>
            <person name="Papaevangelou V."/>
            <person name="Sengupta N."/>
            <person name="Koay E.S."/>
            <person name="Tang J.W."/>
            <person name="Underhill G.S."/>
            <person name="Grahn A."/>
            <person name="Studahl M."/>
            <person name="Breuer J."/>
            <person name="Bergstrom T."/>
        </authorList>
    </citation>
    <scope>NUCLEOTIDE SEQUENCE</scope>
    <source>
        <strain evidence="7">DE10-2704</strain>
    </source>
</reference>
<keyword evidence="5" id="KW-0175">Coiled coil</keyword>
<dbReference type="GO" id="GO:0044423">
    <property type="term" value="C:virion component"/>
    <property type="evidence" value="ECO:0007669"/>
    <property type="project" value="UniProtKB-KW"/>
</dbReference>
<evidence type="ECO:0000313" key="7">
    <source>
        <dbReference type="EMBL" id="AKG56488.1"/>
    </source>
</evidence>
<feature type="coiled-coil region" evidence="5">
    <location>
        <begin position="469"/>
        <end position="496"/>
    </location>
</feature>
<dbReference type="InterPro" id="IPR002660">
    <property type="entry name" value="Herpes_Portal"/>
</dbReference>
<evidence type="ECO:0000256" key="6">
    <source>
        <dbReference type="SAM" id="MobiDB-lite"/>
    </source>
</evidence>